<proteinExistence type="predicted"/>
<accession>A0A2T2PCQ5</accession>
<reference evidence="2 3" key="1">
    <citation type="journal article" date="2018" name="Front. Microbiol.">
        <title>Genome-Wide Analysis of Corynespora cassiicola Leaf Fall Disease Putative Effectors.</title>
        <authorList>
            <person name="Lopez D."/>
            <person name="Ribeiro S."/>
            <person name="Label P."/>
            <person name="Fumanal B."/>
            <person name="Venisse J.S."/>
            <person name="Kohler A."/>
            <person name="de Oliveira R.R."/>
            <person name="Labutti K."/>
            <person name="Lipzen A."/>
            <person name="Lail K."/>
            <person name="Bauer D."/>
            <person name="Ohm R.A."/>
            <person name="Barry K.W."/>
            <person name="Spatafora J."/>
            <person name="Grigoriev I.V."/>
            <person name="Martin F.M."/>
            <person name="Pujade-Renaud V."/>
        </authorList>
    </citation>
    <scope>NUCLEOTIDE SEQUENCE [LARGE SCALE GENOMIC DNA]</scope>
    <source>
        <strain evidence="2 3">Philippines</strain>
    </source>
</reference>
<feature type="region of interest" description="Disordered" evidence="1">
    <location>
        <begin position="15"/>
        <end position="39"/>
    </location>
</feature>
<keyword evidence="3" id="KW-1185">Reference proteome</keyword>
<organism evidence="2 3">
    <name type="scientific">Corynespora cassiicola Philippines</name>
    <dbReference type="NCBI Taxonomy" id="1448308"/>
    <lineage>
        <taxon>Eukaryota</taxon>
        <taxon>Fungi</taxon>
        <taxon>Dikarya</taxon>
        <taxon>Ascomycota</taxon>
        <taxon>Pezizomycotina</taxon>
        <taxon>Dothideomycetes</taxon>
        <taxon>Pleosporomycetidae</taxon>
        <taxon>Pleosporales</taxon>
        <taxon>Corynesporascaceae</taxon>
        <taxon>Corynespora</taxon>
    </lineage>
</organism>
<dbReference type="Proteomes" id="UP000240883">
    <property type="component" value="Unassembled WGS sequence"/>
</dbReference>
<evidence type="ECO:0000313" key="2">
    <source>
        <dbReference type="EMBL" id="PSN75442.1"/>
    </source>
</evidence>
<gene>
    <name evidence="2" type="ORF">BS50DRAFT_40331</name>
</gene>
<name>A0A2T2PCQ5_CORCC</name>
<dbReference type="AlphaFoldDB" id="A0A2T2PCQ5"/>
<feature type="compositionally biased region" description="Polar residues" evidence="1">
    <location>
        <begin position="15"/>
        <end position="31"/>
    </location>
</feature>
<evidence type="ECO:0000256" key="1">
    <source>
        <dbReference type="SAM" id="MobiDB-lite"/>
    </source>
</evidence>
<protein>
    <submittedName>
        <fullName evidence="2">Uncharacterized protein</fullName>
    </submittedName>
</protein>
<evidence type="ECO:0000313" key="3">
    <source>
        <dbReference type="Proteomes" id="UP000240883"/>
    </source>
</evidence>
<dbReference type="OrthoDB" id="5397183at2759"/>
<dbReference type="EMBL" id="KZ678128">
    <property type="protein sequence ID" value="PSN75442.1"/>
    <property type="molecule type" value="Genomic_DNA"/>
</dbReference>
<sequence length="212" mass="24201">MLDVELSELSSPFRTIPAAQTSTSAPTLHSGSTRHHRNFVSPVTPNAKVLRTQRTVSMSEDIRKPITRSSFPKPVRDRSPIIGLTSEALLRTCFRVGEAINQGSRAAKQGQDVFLELYARIRSSERTETKQHFVFCDLFHERPPYLSAVYEAAIWRPVELFNYDSGRLLQERRACRCIGKLKRTGSGWTMVVFNIWETTWEDITWVEGIINS</sequence>